<feature type="transmembrane region" description="Helical" evidence="2">
    <location>
        <begin position="146"/>
        <end position="166"/>
    </location>
</feature>
<dbReference type="InterPro" id="IPR036374">
    <property type="entry name" value="OxRdtase_Mopterin-bd_sf"/>
</dbReference>
<dbReference type="Pfam" id="PF00174">
    <property type="entry name" value="Oxidored_molyb"/>
    <property type="match status" value="1"/>
</dbReference>
<dbReference type="SUPFAM" id="SSF56524">
    <property type="entry name" value="Oxidoreductase molybdopterin-binding domain"/>
    <property type="match status" value="1"/>
</dbReference>
<dbReference type="GO" id="GO:0043546">
    <property type="term" value="F:molybdopterin cofactor binding"/>
    <property type="evidence" value="ECO:0007669"/>
    <property type="project" value="TreeGrafter"/>
</dbReference>
<dbReference type="InterPro" id="IPR014756">
    <property type="entry name" value="Ig_E-set"/>
</dbReference>
<gene>
    <name evidence="4" type="ORF">FB560_0876</name>
</gene>
<dbReference type="GO" id="GO:0008482">
    <property type="term" value="F:sulfite oxidase activity"/>
    <property type="evidence" value="ECO:0007669"/>
    <property type="project" value="TreeGrafter"/>
</dbReference>
<dbReference type="PANTHER" id="PTHR19372:SF7">
    <property type="entry name" value="SULFITE OXIDASE, MITOCHONDRIAL"/>
    <property type="match status" value="1"/>
</dbReference>
<feature type="transmembrane region" description="Helical" evidence="2">
    <location>
        <begin position="186"/>
        <end position="207"/>
    </location>
</feature>
<keyword evidence="2" id="KW-0472">Membrane</keyword>
<evidence type="ECO:0000259" key="3">
    <source>
        <dbReference type="Pfam" id="PF00174"/>
    </source>
</evidence>
<sequence length="535" mass="55843">MGNSDETGANGAGTTRRGYSRMMTHAIRTTRGDRLRSAAAGLSAAVVAVGLAELVAAVVEPSASPFAVIGSGLIDLAPSWAKDTAIALFGTGDKAALITGIALVLAALAAAAGILESWRSGVGAVIVGGLGALTLVAAMIRPGAGPFAWLPGLVAAVVAVVALRLLTRRLRPIAGFAPDHEDRRRFLLWTAGTAAAGLIALAVGNVARGATRSIDAVREALHLPKAAAPAAAVPSAAELAIPGLAPVVTPNTDFYRIDTALIVPRVDPADWSLRIHGMVDHEVTVTWDELLALPMTESFVTLACVSNEVGGSLIGNARWLGHPVRELLARAGVRSDADMVLSTSIDGFTASTPLEALTDDRDALLAIGMNGEPLPIEHGFPVRMVVPGLYGYVSATKWVTELEVTRFDRAMGYWTPRGWSDHGPIKLQSRIDVPRGGRVIEAGDSVIAGMAWQQHVGIAGVEVRVDGGPWRSADLAAPISADTWVQWSMPWAAESGSHTIECRALSVDGDTQVEQQAPPAPDGAQGWHRVDVTVD</sequence>
<dbReference type="Gene3D" id="2.60.40.650">
    <property type="match status" value="1"/>
</dbReference>
<feature type="transmembrane region" description="Helical" evidence="2">
    <location>
        <begin position="38"/>
        <end position="59"/>
    </location>
</feature>
<feature type="transmembrane region" description="Helical" evidence="2">
    <location>
        <begin position="95"/>
        <end position="115"/>
    </location>
</feature>
<feature type="region of interest" description="Disordered" evidence="1">
    <location>
        <begin position="511"/>
        <end position="535"/>
    </location>
</feature>
<evidence type="ECO:0000256" key="1">
    <source>
        <dbReference type="SAM" id="MobiDB-lite"/>
    </source>
</evidence>
<keyword evidence="2" id="KW-1133">Transmembrane helix</keyword>
<organism evidence="4 5">
    <name type="scientific">Microbacterium saperdae</name>
    <dbReference type="NCBI Taxonomy" id="69368"/>
    <lineage>
        <taxon>Bacteria</taxon>
        <taxon>Bacillati</taxon>
        <taxon>Actinomycetota</taxon>
        <taxon>Actinomycetes</taxon>
        <taxon>Micrococcales</taxon>
        <taxon>Microbacteriaceae</taxon>
        <taxon>Microbacterium</taxon>
    </lineage>
</organism>
<dbReference type="GO" id="GO:0006790">
    <property type="term" value="P:sulfur compound metabolic process"/>
    <property type="evidence" value="ECO:0007669"/>
    <property type="project" value="TreeGrafter"/>
</dbReference>
<dbReference type="Proteomes" id="UP000317209">
    <property type="component" value="Unassembled WGS sequence"/>
</dbReference>
<feature type="transmembrane region" description="Helical" evidence="2">
    <location>
        <begin position="122"/>
        <end position="140"/>
    </location>
</feature>
<dbReference type="EMBL" id="VFOX01000001">
    <property type="protein sequence ID" value="TQL85271.1"/>
    <property type="molecule type" value="Genomic_DNA"/>
</dbReference>
<evidence type="ECO:0000313" key="4">
    <source>
        <dbReference type="EMBL" id="TQL85271.1"/>
    </source>
</evidence>
<dbReference type="GO" id="GO:0020037">
    <property type="term" value="F:heme binding"/>
    <property type="evidence" value="ECO:0007669"/>
    <property type="project" value="TreeGrafter"/>
</dbReference>
<dbReference type="SUPFAM" id="SSF81296">
    <property type="entry name" value="E set domains"/>
    <property type="match status" value="1"/>
</dbReference>
<reference evidence="4 5" key="1">
    <citation type="submission" date="2019-06" db="EMBL/GenBank/DDBJ databases">
        <title>Sequencing the genomes of 1000 actinobacteria strains.</title>
        <authorList>
            <person name="Klenk H.-P."/>
        </authorList>
    </citation>
    <scope>NUCLEOTIDE SEQUENCE [LARGE SCALE GENOMIC DNA]</scope>
    <source>
        <strain evidence="4 5">DSM 20169</strain>
    </source>
</reference>
<keyword evidence="5" id="KW-1185">Reference proteome</keyword>
<name>A0A543BKD2_9MICO</name>
<comment type="caution">
    <text evidence="4">The sequence shown here is derived from an EMBL/GenBank/DDBJ whole genome shotgun (WGS) entry which is preliminary data.</text>
</comment>
<accession>A0A543BKD2</accession>
<dbReference type="Gene3D" id="3.90.420.10">
    <property type="entry name" value="Oxidoreductase, molybdopterin-binding domain"/>
    <property type="match status" value="1"/>
</dbReference>
<dbReference type="InterPro" id="IPR000572">
    <property type="entry name" value="OxRdtase_Mopterin-bd_dom"/>
</dbReference>
<dbReference type="PANTHER" id="PTHR19372">
    <property type="entry name" value="SULFITE REDUCTASE"/>
    <property type="match status" value="1"/>
</dbReference>
<dbReference type="AlphaFoldDB" id="A0A543BKD2"/>
<evidence type="ECO:0000256" key="2">
    <source>
        <dbReference type="SAM" id="Phobius"/>
    </source>
</evidence>
<proteinExistence type="predicted"/>
<keyword evidence="2" id="KW-0812">Transmembrane</keyword>
<evidence type="ECO:0000313" key="5">
    <source>
        <dbReference type="Proteomes" id="UP000317209"/>
    </source>
</evidence>
<protein>
    <submittedName>
        <fullName evidence="4">DMSO/TMAO reductase YedYZ molybdopterin-dependent catalytic subunit</fullName>
    </submittedName>
</protein>
<feature type="domain" description="Oxidoreductase molybdopterin-binding" evidence="3">
    <location>
        <begin position="262"/>
        <end position="414"/>
    </location>
</feature>